<proteinExistence type="predicted"/>
<accession>A0ACA9MJR2</accession>
<comment type="caution">
    <text evidence="1">The sequence shown here is derived from an EMBL/GenBank/DDBJ whole genome shotgun (WGS) entry which is preliminary data.</text>
</comment>
<protein>
    <submittedName>
        <fullName evidence="1">7976_t:CDS:1</fullName>
    </submittedName>
</protein>
<sequence>MAFTGYVFKNKEHIRPFLENAETGPTVQWAKEQGSPDKYYNSICFVGPDGELIETYSKTFLFMTDENWADEGPGFKSINAPGLGKVGFGICMDINPYKFMAPFDAYEFANFHLHQKTDIILCSMAWLASGEKSSDHYKDTEVPDASNIDYWCERLLPLTSALNPKTATNRNVLFVVCNRTGTENGLSFCGSSSIMLISPQGSIRILGSLGKHQEDIM</sequence>
<organism evidence="1 2">
    <name type="scientific">Acaulospora colombiana</name>
    <dbReference type="NCBI Taxonomy" id="27376"/>
    <lineage>
        <taxon>Eukaryota</taxon>
        <taxon>Fungi</taxon>
        <taxon>Fungi incertae sedis</taxon>
        <taxon>Mucoromycota</taxon>
        <taxon>Glomeromycotina</taxon>
        <taxon>Glomeromycetes</taxon>
        <taxon>Diversisporales</taxon>
        <taxon>Acaulosporaceae</taxon>
        <taxon>Acaulospora</taxon>
    </lineage>
</organism>
<evidence type="ECO:0000313" key="1">
    <source>
        <dbReference type="EMBL" id="CAG8595333.1"/>
    </source>
</evidence>
<reference evidence="1" key="1">
    <citation type="submission" date="2021-06" db="EMBL/GenBank/DDBJ databases">
        <authorList>
            <person name="Kallberg Y."/>
            <person name="Tangrot J."/>
            <person name="Rosling A."/>
        </authorList>
    </citation>
    <scope>NUCLEOTIDE SEQUENCE</scope>
    <source>
        <strain evidence="1">CL356</strain>
    </source>
</reference>
<gene>
    <name evidence="1" type="ORF">ACOLOM_LOCUS6479</name>
</gene>
<feature type="non-terminal residue" evidence="1">
    <location>
        <position position="217"/>
    </location>
</feature>
<evidence type="ECO:0000313" key="2">
    <source>
        <dbReference type="Proteomes" id="UP000789525"/>
    </source>
</evidence>
<dbReference type="Proteomes" id="UP000789525">
    <property type="component" value="Unassembled WGS sequence"/>
</dbReference>
<dbReference type="EMBL" id="CAJVPT010013380">
    <property type="protein sequence ID" value="CAG8595333.1"/>
    <property type="molecule type" value="Genomic_DNA"/>
</dbReference>
<keyword evidence="2" id="KW-1185">Reference proteome</keyword>
<name>A0ACA9MJR2_9GLOM</name>